<reference evidence="3" key="1">
    <citation type="submission" date="2022-07" db="EMBL/GenBank/DDBJ databases">
        <title>Tahibacter sp., a new gammaproteobacterium isolated from the silt sample collected at pig farm.</title>
        <authorList>
            <person name="Chen H."/>
        </authorList>
    </citation>
    <scope>NUCLEOTIDE SEQUENCE</scope>
    <source>
        <strain evidence="3">P2K</strain>
    </source>
</reference>
<keyword evidence="3" id="KW-0012">Acyltransferase</keyword>
<dbReference type="PANTHER" id="PTHR10983:SF16">
    <property type="entry name" value="LYSOCARDIOLIPIN ACYLTRANSFERASE 1"/>
    <property type="match status" value="1"/>
</dbReference>
<dbReference type="Pfam" id="PF01553">
    <property type="entry name" value="Acyltransferase"/>
    <property type="match status" value="1"/>
</dbReference>
<keyword evidence="4" id="KW-1185">Reference proteome</keyword>
<dbReference type="InterPro" id="IPR002123">
    <property type="entry name" value="Plipid/glycerol_acylTrfase"/>
</dbReference>
<dbReference type="PANTHER" id="PTHR10983">
    <property type="entry name" value="1-ACYLGLYCEROL-3-PHOSPHATE ACYLTRANSFERASE-RELATED"/>
    <property type="match status" value="1"/>
</dbReference>
<dbReference type="EMBL" id="JANFQO010000001">
    <property type="protein sequence ID" value="MCQ4163296.1"/>
    <property type="molecule type" value="Genomic_DNA"/>
</dbReference>
<name>A0ABT1QLA2_9GAMM</name>
<accession>A0ABT1QLA2</accession>
<keyword evidence="3" id="KW-0808">Transferase</keyword>
<feature type="transmembrane region" description="Helical" evidence="1">
    <location>
        <begin position="12"/>
        <end position="35"/>
    </location>
</feature>
<keyword evidence="1" id="KW-0472">Membrane</keyword>
<gene>
    <name evidence="3" type="ORF">NM961_01105</name>
</gene>
<feature type="transmembrane region" description="Helical" evidence="1">
    <location>
        <begin position="122"/>
        <end position="140"/>
    </location>
</feature>
<feature type="domain" description="Phospholipid/glycerol acyltransferase" evidence="2">
    <location>
        <begin position="88"/>
        <end position="230"/>
    </location>
</feature>
<evidence type="ECO:0000313" key="4">
    <source>
        <dbReference type="Proteomes" id="UP001165498"/>
    </source>
</evidence>
<dbReference type="Proteomes" id="UP001165498">
    <property type="component" value="Unassembled WGS sequence"/>
</dbReference>
<dbReference type="NCBIfam" id="NF010621">
    <property type="entry name" value="PRK14014.1"/>
    <property type="match status" value="1"/>
</dbReference>
<organism evidence="3 4">
    <name type="scientific">Tahibacter harae</name>
    <dbReference type="NCBI Taxonomy" id="2963937"/>
    <lineage>
        <taxon>Bacteria</taxon>
        <taxon>Pseudomonadati</taxon>
        <taxon>Pseudomonadota</taxon>
        <taxon>Gammaproteobacteria</taxon>
        <taxon>Lysobacterales</taxon>
        <taxon>Rhodanobacteraceae</taxon>
        <taxon>Tahibacter</taxon>
    </lineage>
</organism>
<proteinExistence type="predicted"/>
<dbReference type="SMART" id="SM00563">
    <property type="entry name" value="PlsC"/>
    <property type="match status" value="1"/>
</dbReference>
<dbReference type="CDD" id="cd07990">
    <property type="entry name" value="LPLAT_LCLAT1-like"/>
    <property type="match status" value="1"/>
</dbReference>
<sequence>MLSRFVQPLRAAVAFLIIAVSTVLHATPLLALALFKLVLPLPAWRDRITAMLSAIGHSWIAVNSWLLQAVGTRTTVQQEGELDRRGWYLVICNHQSWADIPLLQQAFNTRIPLLKFFLKRELIWVPLLGLAWWALDFPFMRRYTRAQLEKHPEWRGKDMQATRAACEKFRRIPVSVMNFVEGTRFTPAKHAQQGSPYRHLLLPRAGGTAFVLQAMGGLFQALVDVTLVYPGGRPSMYDLLAGRVREVRIIVRQRPIPPELLDGDYENDAAFRARFQEWLNALWRDKDDCIGQQLARRG</sequence>
<protein>
    <submittedName>
        <fullName evidence="3">Acyltransferase</fullName>
    </submittedName>
</protein>
<comment type="caution">
    <text evidence="3">The sequence shown here is derived from an EMBL/GenBank/DDBJ whole genome shotgun (WGS) entry which is preliminary data.</text>
</comment>
<dbReference type="GO" id="GO:0016746">
    <property type="term" value="F:acyltransferase activity"/>
    <property type="evidence" value="ECO:0007669"/>
    <property type="project" value="UniProtKB-KW"/>
</dbReference>
<evidence type="ECO:0000259" key="2">
    <source>
        <dbReference type="SMART" id="SM00563"/>
    </source>
</evidence>
<keyword evidence="1" id="KW-0812">Transmembrane</keyword>
<dbReference type="RefSeq" id="WP_255910350.1">
    <property type="nucleotide sequence ID" value="NZ_JANFQO010000001.1"/>
</dbReference>
<keyword evidence="1" id="KW-1133">Transmembrane helix</keyword>
<evidence type="ECO:0000313" key="3">
    <source>
        <dbReference type="EMBL" id="MCQ4163296.1"/>
    </source>
</evidence>
<evidence type="ECO:0000256" key="1">
    <source>
        <dbReference type="SAM" id="Phobius"/>
    </source>
</evidence>
<dbReference type="SUPFAM" id="SSF69593">
    <property type="entry name" value="Glycerol-3-phosphate (1)-acyltransferase"/>
    <property type="match status" value="1"/>
</dbReference>